<organism evidence="2 3">
    <name type="scientific">Callosobruchus maculatus</name>
    <name type="common">Southern cowpea weevil</name>
    <name type="synonym">Pulse bruchid</name>
    <dbReference type="NCBI Taxonomy" id="64391"/>
    <lineage>
        <taxon>Eukaryota</taxon>
        <taxon>Metazoa</taxon>
        <taxon>Ecdysozoa</taxon>
        <taxon>Arthropoda</taxon>
        <taxon>Hexapoda</taxon>
        <taxon>Insecta</taxon>
        <taxon>Pterygota</taxon>
        <taxon>Neoptera</taxon>
        <taxon>Endopterygota</taxon>
        <taxon>Coleoptera</taxon>
        <taxon>Polyphaga</taxon>
        <taxon>Cucujiformia</taxon>
        <taxon>Chrysomeloidea</taxon>
        <taxon>Chrysomelidae</taxon>
        <taxon>Bruchinae</taxon>
        <taxon>Bruchini</taxon>
        <taxon>Callosobruchus</taxon>
    </lineage>
</organism>
<sequence length="83" mass="9516">MPRSSKCREWEKERRNRVNEAFVSLAKVLPNYDPSVNLPKIDILLKAKTAIVELQAQVASIVSPEEKETAKSEFFSLCITIFY</sequence>
<dbReference type="InterPro" id="IPR011598">
    <property type="entry name" value="bHLH_dom"/>
</dbReference>
<dbReference type="Proteomes" id="UP000410492">
    <property type="component" value="Unassembled WGS sequence"/>
</dbReference>
<dbReference type="EMBL" id="CAACVG010007874">
    <property type="protein sequence ID" value="VEN47445.1"/>
    <property type="molecule type" value="Genomic_DNA"/>
</dbReference>
<evidence type="ECO:0000313" key="3">
    <source>
        <dbReference type="Proteomes" id="UP000410492"/>
    </source>
</evidence>
<dbReference type="Pfam" id="PF00010">
    <property type="entry name" value="HLH"/>
    <property type="match status" value="1"/>
</dbReference>
<dbReference type="GO" id="GO:0046983">
    <property type="term" value="F:protein dimerization activity"/>
    <property type="evidence" value="ECO:0007669"/>
    <property type="project" value="InterPro"/>
</dbReference>
<evidence type="ECO:0000259" key="1">
    <source>
        <dbReference type="PROSITE" id="PS50888"/>
    </source>
</evidence>
<dbReference type="SUPFAM" id="SSF47459">
    <property type="entry name" value="HLH, helix-loop-helix DNA-binding domain"/>
    <property type="match status" value="1"/>
</dbReference>
<feature type="domain" description="BHLH" evidence="1">
    <location>
        <begin position="2"/>
        <end position="54"/>
    </location>
</feature>
<gene>
    <name evidence="2" type="ORF">CALMAC_LOCUS9214</name>
</gene>
<proteinExistence type="predicted"/>
<dbReference type="PROSITE" id="PS50888">
    <property type="entry name" value="BHLH"/>
    <property type="match status" value="1"/>
</dbReference>
<dbReference type="AlphaFoldDB" id="A0A653CHP2"/>
<keyword evidence="3" id="KW-1185">Reference proteome</keyword>
<feature type="non-terminal residue" evidence="2">
    <location>
        <position position="83"/>
    </location>
</feature>
<dbReference type="InterPro" id="IPR036638">
    <property type="entry name" value="HLH_DNA-bd_sf"/>
</dbReference>
<reference evidence="2 3" key="1">
    <citation type="submission" date="2019-01" db="EMBL/GenBank/DDBJ databases">
        <authorList>
            <person name="Sayadi A."/>
        </authorList>
    </citation>
    <scope>NUCLEOTIDE SEQUENCE [LARGE SCALE GENOMIC DNA]</scope>
</reference>
<accession>A0A653CHP2</accession>
<dbReference type="SMART" id="SM00353">
    <property type="entry name" value="HLH"/>
    <property type="match status" value="1"/>
</dbReference>
<dbReference type="Gene3D" id="4.10.280.10">
    <property type="entry name" value="Helix-loop-helix DNA-binding domain"/>
    <property type="match status" value="1"/>
</dbReference>
<dbReference type="CDD" id="cd00083">
    <property type="entry name" value="bHLH_SF"/>
    <property type="match status" value="1"/>
</dbReference>
<name>A0A653CHP2_CALMS</name>
<dbReference type="OrthoDB" id="60033at2759"/>
<evidence type="ECO:0000313" key="2">
    <source>
        <dbReference type="EMBL" id="VEN47445.1"/>
    </source>
</evidence>
<protein>
    <recommendedName>
        <fullName evidence="1">BHLH domain-containing protein</fullName>
    </recommendedName>
</protein>